<organism evidence="1 2">
    <name type="scientific">Paraburkholderia antibiotica</name>
    <dbReference type="NCBI Taxonomy" id="2728839"/>
    <lineage>
        <taxon>Bacteria</taxon>
        <taxon>Pseudomonadati</taxon>
        <taxon>Pseudomonadota</taxon>
        <taxon>Betaproteobacteria</taxon>
        <taxon>Burkholderiales</taxon>
        <taxon>Burkholderiaceae</taxon>
        <taxon>Paraburkholderia</taxon>
    </lineage>
</organism>
<reference evidence="1 2" key="1">
    <citation type="submission" date="2020-04" db="EMBL/GenBank/DDBJ databases">
        <title>Paraburkholderia sp. G-4-1-8 isolated from soil.</title>
        <authorList>
            <person name="Dahal R.H."/>
        </authorList>
    </citation>
    <scope>NUCLEOTIDE SEQUENCE [LARGE SCALE GENOMIC DNA]</scope>
    <source>
        <strain evidence="1 2">G-4-1-8</strain>
    </source>
</reference>
<dbReference type="RefSeq" id="WP_169499518.1">
    <property type="nucleotide sequence ID" value="NZ_JABBFZ010000013.1"/>
</dbReference>
<dbReference type="Proteomes" id="UP000583127">
    <property type="component" value="Unassembled WGS sequence"/>
</dbReference>
<sequence length="200" mass="21399">MSVNISAVRRPVVPAPVTDFMASEVGEDVSRLIGKSPGLLADLKKLGVSGWKIQYGEAGKGSFANRNDQMITLDASLQSRPLKYVQVLSHEVRHAAYPYEEDLSSKAAYVNGTLADEAAATMSSIRTQREILANGGPDIGVAGANAAAYNAAYDKFMQDGNAAACRQAIGVAFGKEITSNTGQTYADYYGNWYDEAYALK</sequence>
<name>A0A7X9X842_9BURK</name>
<dbReference type="AlphaFoldDB" id="A0A7X9X842"/>
<evidence type="ECO:0000313" key="1">
    <source>
        <dbReference type="EMBL" id="NML33283.1"/>
    </source>
</evidence>
<protein>
    <submittedName>
        <fullName evidence="1">Uncharacterized protein</fullName>
    </submittedName>
</protein>
<accession>A0A7X9X842</accession>
<evidence type="ECO:0000313" key="2">
    <source>
        <dbReference type="Proteomes" id="UP000583127"/>
    </source>
</evidence>
<keyword evidence="2" id="KW-1185">Reference proteome</keyword>
<gene>
    <name evidence="1" type="ORF">HHL14_20895</name>
</gene>
<comment type="caution">
    <text evidence="1">The sequence shown here is derived from an EMBL/GenBank/DDBJ whole genome shotgun (WGS) entry which is preliminary data.</text>
</comment>
<dbReference type="EMBL" id="JABBFZ010000013">
    <property type="protein sequence ID" value="NML33283.1"/>
    <property type="molecule type" value="Genomic_DNA"/>
</dbReference>
<proteinExistence type="predicted"/>